<dbReference type="Proteomes" id="UP000737018">
    <property type="component" value="Unassembled WGS sequence"/>
</dbReference>
<evidence type="ECO:0000313" key="3">
    <source>
        <dbReference type="Proteomes" id="UP000737018"/>
    </source>
</evidence>
<sequence>MDKLQYSQFTLLFPDADLEAKANHPCPNRGLPLPPQSSSALPADWNVKHRSISGHVGPRPRKGVPLHLLRHRYRHRHRRLRPRRRLGYLHNRKQFDRRCDQSSPYYFQKSY</sequence>
<comment type="caution">
    <text evidence="2">The sequence shown here is derived from an EMBL/GenBank/DDBJ whole genome shotgun (WGS) entry which is preliminary data.</text>
</comment>
<reference evidence="2" key="1">
    <citation type="submission" date="2020-03" db="EMBL/GenBank/DDBJ databases">
        <title>Castanea mollissima Vanexum genome sequencing.</title>
        <authorList>
            <person name="Staton M."/>
        </authorList>
    </citation>
    <scope>NUCLEOTIDE SEQUENCE</scope>
    <source>
        <tissue evidence="2">Leaf</tissue>
    </source>
</reference>
<dbReference type="EMBL" id="JRKL02001899">
    <property type="protein sequence ID" value="KAF3961440.1"/>
    <property type="molecule type" value="Genomic_DNA"/>
</dbReference>
<protein>
    <submittedName>
        <fullName evidence="2">Uncharacterized protein</fullName>
    </submittedName>
</protein>
<feature type="region of interest" description="Disordered" evidence="1">
    <location>
        <begin position="23"/>
        <end position="42"/>
    </location>
</feature>
<organism evidence="2 3">
    <name type="scientific">Castanea mollissima</name>
    <name type="common">Chinese chestnut</name>
    <dbReference type="NCBI Taxonomy" id="60419"/>
    <lineage>
        <taxon>Eukaryota</taxon>
        <taxon>Viridiplantae</taxon>
        <taxon>Streptophyta</taxon>
        <taxon>Embryophyta</taxon>
        <taxon>Tracheophyta</taxon>
        <taxon>Spermatophyta</taxon>
        <taxon>Magnoliopsida</taxon>
        <taxon>eudicotyledons</taxon>
        <taxon>Gunneridae</taxon>
        <taxon>Pentapetalae</taxon>
        <taxon>rosids</taxon>
        <taxon>fabids</taxon>
        <taxon>Fagales</taxon>
        <taxon>Fagaceae</taxon>
        <taxon>Castanea</taxon>
    </lineage>
</organism>
<proteinExistence type="predicted"/>
<gene>
    <name evidence="2" type="ORF">CMV_013945</name>
</gene>
<dbReference type="AlphaFoldDB" id="A0A8J4QYL4"/>
<evidence type="ECO:0000313" key="2">
    <source>
        <dbReference type="EMBL" id="KAF3961440.1"/>
    </source>
</evidence>
<evidence type="ECO:0000256" key="1">
    <source>
        <dbReference type="SAM" id="MobiDB-lite"/>
    </source>
</evidence>
<accession>A0A8J4QYL4</accession>
<keyword evidence="3" id="KW-1185">Reference proteome</keyword>
<name>A0A8J4QYL4_9ROSI</name>